<evidence type="ECO:0000313" key="2">
    <source>
        <dbReference type="EMBL" id="CBX90993.1"/>
    </source>
</evidence>
<dbReference type="Gene3D" id="1.10.8.840">
    <property type="entry name" value="Ribosome-associated complex head domain"/>
    <property type="match status" value="1"/>
</dbReference>
<evidence type="ECO:0000259" key="1">
    <source>
        <dbReference type="Pfam" id="PF16717"/>
    </source>
</evidence>
<dbReference type="InParanoid" id="E4ZIH2"/>
<accession>E4ZIH2</accession>
<dbReference type="HOGENOM" id="CLU_2776372_0_0_1"/>
<evidence type="ECO:0000313" key="3">
    <source>
        <dbReference type="Proteomes" id="UP000002668"/>
    </source>
</evidence>
<dbReference type="Pfam" id="PF16717">
    <property type="entry name" value="RAC_head"/>
    <property type="match status" value="1"/>
</dbReference>
<dbReference type="InterPro" id="IPR042569">
    <property type="entry name" value="RAC_head_sf"/>
</dbReference>
<dbReference type="EMBL" id="FP929065">
    <property type="protein sequence ID" value="CBX90993.1"/>
    <property type="molecule type" value="Genomic_DNA"/>
</dbReference>
<protein>
    <submittedName>
        <fullName evidence="2">Predicted protein</fullName>
    </submittedName>
</protein>
<organism evidence="3">
    <name type="scientific">Leptosphaeria maculans (strain JN3 / isolate v23.1.3 / race Av1-4-5-6-7-8)</name>
    <name type="common">Blackleg fungus</name>
    <name type="synonym">Phoma lingam</name>
    <dbReference type="NCBI Taxonomy" id="985895"/>
    <lineage>
        <taxon>Eukaryota</taxon>
        <taxon>Fungi</taxon>
        <taxon>Dikarya</taxon>
        <taxon>Ascomycota</taxon>
        <taxon>Pezizomycotina</taxon>
        <taxon>Dothideomycetes</taxon>
        <taxon>Pleosporomycetidae</taxon>
        <taxon>Pleosporales</taxon>
        <taxon>Pleosporineae</taxon>
        <taxon>Leptosphaeriaceae</taxon>
        <taxon>Plenodomus</taxon>
        <taxon>Plenodomus lingam/Leptosphaeria maculans species complex</taxon>
    </lineage>
</organism>
<name>E4ZIH2_LEPMJ</name>
<dbReference type="Proteomes" id="UP000002668">
    <property type="component" value="Genome"/>
</dbReference>
<proteinExistence type="predicted"/>
<dbReference type="STRING" id="985895.E4ZIH2"/>
<sequence>MLQRRTSIDAALNDADLIISRIDHEELAELTSKLNGEKDAGKITQIFKDEAQRLIGAGKATAGEVKSLV</sequence>
<dbReference type="AlphaFoldDB" id="E4ZIH2"/>
<feature type="domain" description="Ribosome-associated complex head" evidence="1">
    <location>
        <begin position="5"/>
        <end position="66"/>
    </location>
</feature>
<gene>
    <name evidence="2" type="ORF">LEMA_P060270.1</name>
</gene>
<dbReference type="InterPro" id="IPR032003">
    <property type="entry name" value="RAC_head"/>
</dbReference>
<reference evidence="3" key="1">
    <citation type="journal article" date="2011" name="Nat. Commun.">
        <title>Effector diversification within compartments of the Leptosphaeria maculans genome affected by Repeat-Induced Point mutations.</title>
        <authorList>
            <person name="Rouxel T."/>
            <person name="Grandaubert J."/>
            <person name="Hane J.K."/>
            <person name="Hoede C."/>
            <person name="van de Wouw A.P."/>
            <person name="Couloux A."/>
            <person name="Dominguez V."/>
            <person name="Anthouard V."/>
            <person name="Bally P."/>
            <person name="Bourras S."/>
            <person name="Cozijnsen A.J."/>
            <person name="Ciuffetti L.M."/>
            <person name="Degrave A."/>
            <person name="Dilmaghani A."/>
            <person name="Duret L."/>
            <person name="Fudal I."/>
            <person name="Goodwin S.B."/>
            <person name="Gout L."/>
            <person name="Glaser N."/>
            <person name="Linglin J."/>
            <person name="Kema G.H.J."/>
            <person name="Lapalu N."/>
            <person name="Lawrence C.B."/>
            <person name="May K."/>
            <person name="Meyer M."/>
            <person name="Ollivier B."/>
            <person name="Poulain J."/>
            <person name="Schoch C.L."/>
            <person name="Simon A."/>
            <person name="Spatafora J.W."/>
            <person name="Stachowiak A."/>
            <person name="Turgeon B.G."/>
            <person name="Tyler B.M."/>
            <person name="Vincent D."/>
            <person name="Weissenbach J."/>
            <person name="Amselem J."/>
            <person name="Quesneville H."/>
            <person name="Oliver R.P."/>
            <person name="Wincker P."/>
            <person name="Balesdent M.-H."/>
            <person name="Howlett B.J."/>
        </authorList>
    </citation>
    <scope>NUCLEOTIDE SEQUENCE [LARGE SCALE GENOMIC DNA]</scope>
    <source>
        <strain evidence="3">JN3 / isolate v23.1.3 / race Av1-4-5-6-7-8</strain>
    </source>
</reference>
<dbReference type="VEuPathDB" id="FungiDB:LEMA_P060270.1"/>
<keyword evidence="3" id="KW-1185">Reference proteome</keyword>
<dbReference type="OrthoDB" id="1690618at2759"/>